<proteinExistence type="predicted"/>
<keyword evidence="3" id="KW-1185">Reference proteome</keyword>
<name>A0ABM6M715_9SPHN</name>
<sequence length="82" mass="9385">MIAFAAEDPAITEERSQSLDRPQRRLLRRIFNGRTVPVFVDGRPFLTYKEASRYLLSLAHDDRQKAFLDMRSGAAMGSVIEK</sequence>
<evidence type="ECO:0000256" key="1">
    <source>
        <dbReference type="SAM" id="MobiDB-lite"/>
    </source>
</evidence>
<evidence type="ECO:0000313" key="2">
    <source>
        <dbReference type="EMBL" id="ASR51720.1"/>
    </source>
</evidence>
<gene>
    <name evidence="2" type="ORF">B5J99_09815</name>
</gene>
<evidence type="ECO:0000313" key="3">
    <source>
        <dbReference type="Proteomes" id="UP000258016"/>
    </source>
</evidence>
<feature type="region of interest" description="Disordered" evidence="1">
    <location>
        <begin position="1"/>
        <end position="20"/>
    </location>
</feature>
<dbReference type="Proteomes" id="UP000258016">
    <property type="component" value="Chromosome"/>
</dbReference>
<reference evidence="2 3" key="1">
    <citation type="submission" date="2017-03" db="EMBL/GenBank/DDBJ databases">
        <title>Complete genome sequence of Blastomonas fulva degrading microcsystin LR.</title>
        <authorList>
            <person name="Lee H.-g."/>
            <person name="Jin L."/>
            <person name="oh H.-M."/>
        </authorList>
    </citation>
    <scope>NUCLEOTIDE SEQUENCE [LARGE SCALE GENOMIC DNA]</scope>
    <source>
        <strain evidence="2 3">T2</strain>
    </source>
</reference>
<dbReference type="RefSeq" id="WP_117352301.1">
    <property type="nucleotide sequence ID" value="NZ_CP020083.1"/>
</dbReference>
<protein>
    <submittedName>
        <fullName evidence="2">Uncharacterized protein</fullName>
    </submittedName>
</protein>
<organism evidence="2 3">
    <name type="scientific">Blastomonas fulva</name>
    <dbReference type="NCBI Taxonomy" id="1550728"/>
    <lineage>
        <taxon>Bacteria</taxon>
        <taxon>Pseudomonadati</taxon>
        <taxon>Pseudomonadota</taxon>
        <taxon>Alphaproteobacteria</taxon>
        <taxon>Sphingomonadales</taxon>
        <taxon>Sphingomonadaceae</taxon>
        <taxon>Blastomonas</taxon>
    </lineage>
</organism>
<accession>A0ABM6M715</accession>
<dbReference type="GeneID" id="303485864"/>
<dbReference type="EMBL" id="CP020083">
    <property type="protein sequence ID" value="ASR51720.1"/>
    <property type="molecule type" value="Genomic_DNA"/>
</dbReference>